<keyword evidence="2" id="KW-0489">Methyltransferase</keyword>
<keyword evidence="5" id="KW-0531">Neurotransmitter degradation</keyword>
<accession>A0A8K0E6S3</accession>
<gene>
    <name evidence="9" type="primary">COMT</name>
    <name evidence="9" type="ORF">BLAG_LOCUS5426</name>
</gene>
<organism evidence="9 10">
    <name type="scientific">Branchiostoma lanceolatum</name>
    <name type="common">Common lancelet</name>
    <name type="synonym">Amphioxus lanceolatum</name>
    <dbReference type="NCBI Taxonomy" id="7740"/>
    <lineage>
        <taxon>Eukaryota</taxon>
        <taxon>Metazoa</taxon>
        <taxon>Chordata</taxon>
        <taxon>Cephalochordata</taxon>
        <taxon>Leptocardii</taxon>
        <taxon>Amphioxiformes</taxon>
        <taxon>Branchiostomatidae</taxon>
        <taxon>Branchiostoma</taxon>
    </lineage>
</organism>
<dbReference type="CDD" id="cd02440">
    <property type="entry name" value="AdoMet_MTases"/>
    <property type="match status" value="1"/>
</dbReference>
<protein>
    <recommendedName>
        <fullName evidence="1">catechol O-methyltransferase</fullName>
        <ecNumber evidence="1">2.1.1.6</ecNumber>
    </recommendedName>
</protein>
<evidence type="ECO:0000313" key="9">
    <source>
        <dbReference type="EMBL" id="CAH1242084.1"/>
    </source>
</evidence>
<dbReference type="FunFam" id="3.40.50.150:FF:000054">
    <property type="entry name" value="Catechol O-methyltransferase"/>
    <property type="match status" value="1"/>
</dbReference>
<keyword evidence="10" id="KW-1185">Reference proteome</keyword>
<dbReference type="InterPro" id="IPR029063">
    <property type="entry name" value="SAM-dependent_MTases_sf"/>
</dbReference>
<evidence type="ECO:0000256" key="5">
    <source>
        <dbReference type="ARBA" id="ARBA00022867"/>
    </source>
</evidence>
<dbReference type="SUPFAM" id="SSF53335">
    <property type="entry name" value="S-adenosyl-L-methionine-dependent methyltransferases"/>
    <property type="match status" value="1"/>
</dbReference>
<proteinExistence type="inferred from homology"/>
<evidence type="ECO:0000313" key="10">
    <source>
        <dbReference type="Proteomes" id="UP000838412"/>
    </source>
</evidence>
<dbReference type="InterPro" id="IPR002935">
    <property type="entry name" value="SAM_O-MeTrfase"/>
</dbReference>
<dbReference type="GO" id="GO:0016206">
    <property type="term" value="F:catechol O-methyltransferase activity"/>
    <property type="evidence" value="ECO:0007669"/>
    <property type="project" value="UniProtKB-EC"/>
</dbReference>
<keyword evidence="4" id="KW-0949">S-adenosyl-L-methionine</keyword>
<evidence type="ECO:0000256" key="8">
    <source>
        <dbReference type="SAM" id="MobiDB-lite"/>
    </source>
</evidence>
<dbReference type="PANTHER" id="PTHR43836:SF2">
    <property type="entry name" value="CATECHOL O-METHYLTRANSFERASE 1-RELATED"/>
    <property type="match status" value="1"/>
</dbReference>
<sequence>MMNLVLPENLASNFEAPLPYLGYPLGGPLSNLTFLFDTPAHPLNIMHNHSHVYDNTDRDDVDSHVYDNTDRDDVDNLRLTGNQRNHGGQQYAGADGTFPPNVADNPSYVSPGALQEDEEEDGVDGESTSDEPTCRGCKKSSRRERLFCAVFTTVAVASLYKFIRWSFEEHNTYYNLLQLTGRHTINLLQLTGCHTTINLIQLRRCHTTINPLQLTGRHTTTNPLQLTGCHTTINLLQLTECHTTINPLQLTGRHTTINLLQLRRCHRYRAINLLQLIGRHTTINLLQLTGHIKMDVNTKALIGAVAGTCAMTSAFAYSRRDWLKDQWLAFISPAIYNFLKGTTREQRALKYLKEHAREGDPDSVLETFDEFCRTQEWAMNAAEEKGDILDEIVRELRPTTCLELGTYCGYSAVRIARQLSPSARLITVEVNPDYAAVAREVVKLAGLQDKIEVINVDSGDVIRELKDKYDVTKLDLVFLDHWKYLYIRDIKLIEEEKLLKKGSVVFADNVIIPGAPGYLEYIRGSKNYNSTFYSVHFEYMDDMKDGVEKSVYIGDE</sequence>
<dbReference type="GO" id="GO:0032502">
    <property type="term" value="P:developmental process"/>
    <property type="evidence" value="ECO:0007669"/>
    <property type="project" value="TreeGrafter"/>
</dbReference>
<dbReference type="GO" id="GO:0042424">
    <property type="term" value="P:catecholamine catabolic process"/>
    <property type="evidence" value="ECO:0007669"/>
    <property type="project" value="TreeGrafter"/>
</dbReference>
<keyword evidence="6" id="KW-0128">Catecholamine metabolism</keyword>
<dbReference type="GO" id="GO:0042417">
    <property type="term" value="P:dopamine metabolic process"/>
    <property type="evidence" value="ECO:0007669"/>
    <property type="project" value="TreeGrafter"/>
</dbReference>
<name>A0A8K0E6S3_BRALA</name>
<dbReference type="GO" id="GO:0032259">
    <property type="term" value="P:methylation"/>
    <property type="evidence" value="ECO:0007669"/>
    <property type="project" value="UniProtKB-KW"/>
</dbReference>
<feature type="compositionally biased region" description="Acidic residues" evidence="8">
    <location>
        <begin position="115"/>
        <end position="129"/>
    </location>
</feature>
<dbReference type="PANTHER" id="PTHR43836">
    <property type="entry name" value="CATECHOL O-METHYLTRANSFERASE 1-RELATED"/>
    <property type="match status" value="1"/>
</dbReference>
<evidence type="ECO:0000256" key="4">
    <source>
        <dbReference type="ARBA" id="ARBA00022691"/>
    </source>
</evidence>
<keyword evidence="3" id="KW-0808">Transferase</keyword>
<dbReference type="EC" id="2.1.1.6" evidence="1"/>
<reference evidence="9" key="1">
    <citation type="submission" date="2022-01" db="EMBL/GenBank/DDBJ databases">
        <authorList>
            <person name="Braso-Vives M."/>
        </authorList>
    </citation>
    <scope>NUCLEOTIDE SEQUENCE</scope>
</reference>
<evidence type="ECO:0000256" key="3">
    <source>
        <dbReference type="ARBA" id="ARBA00022679"/>
    </source>
</evidence>
<dbReference type="EMBL" id="OV696697">
    <property type="protein sequence ID" value="CAH1242084.1"/>
    <property type="molecule type" value="Genomic_DNA"/>
</dbReference>
<comment type="similarity">
    <text evidence="7">Belongs to the class I-like SAM-binding methyltransferase superfamily. Cation-dependent O-methyltransferase family.</text>
</comment>
<dbReference type="OrthoDB" id="186626at2759"/>
<feature type="region of interest" description="Disordered" evidence="8">
    <location>
        <begin position="81"/>
        <end position="137"/>
    </location>
</feature>
<dbReference type="PROSITE" id="PS51682">
    <property type="entry name" value="SAM_OMT_I"/>
    <property type="match status" value="1"/>
</dbReference>
<evidence type="ECO:0000256" key="6">
    <source>
        <dbReference type="ARBA" id="ARBA00022939"/>
    </source>
</evidence>
<evidence type="ECO:0000256" key="1">
    <source>
        <dbReference type="ARBA" id="ARBA00012880"/>
    </source>
</evidence>
<dbReference type="Pfam" id="PF01596">
    <property type="entry name" value="Methyltransf_3"/>
    <property type="match status" value="1"/>
</dbReference>
<dbReference type="Gene3D" id="3.40.50.150">
    <property type="entry name" value="Vaccinia Virus protein VP39"/>
    <property type="match status" value="1"/>
</dbReference>
<dbReference type="Proteomes" id="UP000838412">
    <property type="component" value="Chromosome 12"/>
</dbReference>
<evidence type="ECO:0000256" key="7">
    <source>
        <dbReference type="ARBA" id="ARBA00023453"/>
    </source>
</evidence>
<dbReference type="AlphaFoldDB" id="A0A8K0E6S3"/>
<evidence type="ECO:0000256" key="2">
    <source>
        <dbReference type="ARBA" id="ARBA00022603"/>
    </source>
</evidence>